<accession>A0A5C2SED3</accession>
<dbReference type="AlphaFoldDB" id="A0A5C2SED3"/>
<evidence type="ECO:0000256" key="1">
    <source>
        <dbReference type="SAM" id="MobiDB-lite"/>
    </source>
</evidence>
<evidence type="ECO:0000313" key="2">
    <source>
        <dbReference type="EMBL" id="RPD62173.1"/>
    </source>
</evidence>
<gene>
    <name evidence="2" type="ORF">L227DRAFT_562583</name>
</gene>
<reference evidence="2" key="1">
    <citation type="journal article" date="2018" name="Genome Biol. Evol.">
        <title>Genomics and development of Lentinus tigrinus, a white-rot wood-decaying mushroom with dimorphic fruiting bodies.</title>
        <authorList>
            <person name="Wu B."/>
            <person name="Xu Z."/>
            <person name="Knudson A."/>
            <person name="Carlson A."/>
            <person name="Chen N."/>
            <person name="Kovaka S."/>
            <person name="LaButti K."/>
            <person name="Lipzen A."/>
            <person name="Pennachio C."/>
            <person name="Riley R."/>
            <person name="Schakwitz W."/>
            <person name="Umezawa K."/>
            <person name="Ohm R.A."/>
            <person name="Grigoriev I.V."/>
            <person name="Nagy L.G."/>
            <person name="Gibbons J."/>
            <person name="Hibbett D."/>
        </authorList>
    </citation>
    <scope>NUCLEOTIDE SEQUENCE [LARGE SCALE GENOMIC DNA]</scope>
    <source>
        <strain evidence="2">ALCF2SS1-6</strain>
    </source>
</reference>
<keyword evidence="3" id="KW-1185">Reference proteome</keyword>
<evidence type="ECO:0000313" key="3">
    <source>
        <dbReference type="Proteomes" id="UP000313359"/>
    </source>
</evidence>
<name>A0A5C2SED3_9APHY</name>
<sequence>MVNLRTSPRASGKRKAPPNVTQPGPSKRPRRASAAHPVVETSPEPSSTSSSRAPSPLPDQPSSSNVRGKRGPSKTAQRRQEAARRAVEKKGHAARWNTWCEEHRWEKARDPGGYQQKVGSKEVHRADAMVYFRLKPHEIDTLPYAAFENKYNHNSFGRSYNLGNLHTLVSRKFAMLHGLDEELDPRTQEVELLRRGKELFDADTNEREERMRAKGKERKKLVTFVIYIPRQPGFNEPGRLTKPRPFGSWATPVYEDGVCIGQWLNFQFDPEADDFEDFYGGFERFHPTDAEWYWD</sequence>
<dbReference type="OrthoDB" id="2752459at2759"/>
<proteinExistence type="predicted"/>
<protein>
    <submittedName>
        <fullName evidence="2">Uncharacterized protein</fullName>
    </submittedName>
</protein>
<feature type="compositionally biased region" description="Low complexity" evidence="1">
    <location>
        <begin position="37"/>
        <end position="54"/>
    </location>
</feature>
<dbReference type="Proteomes" id="UP000313359">
    <property type="component" value="Unassembled WGS sequence"/>
</dbReference>
<organism evidence="2 3">
    <name type="scientific">Lentinus tigrinus ALCF2SS1-6</name>
    <dbReference type="NCBI Taxonomy" id="1328759"/>
    <lineage>
        <taxon>Eukaryota</taxon>
        <taxon>Fungi</taxon>
        <taxon>Dikarya</taxon>
        <taxon>Basidiomycota</taxon>
        <taxon>Agaricomycotina</taxon>
        <taxon>Agaricomycetes</taxon>
        <taxon>Polyporales</taxon>
        <taxon>Polyporaceae</taxon>
        <taxon>Lentinus</taxon>
    </lineage>
</organism>
<feature type="compositionally biased region" description="Basic and acidic residues" evidence="1">
    <location>
        <begin position="78"/>
        <end position="91"/>
    </location>
</feature>
<dbReference type="EMBL" id="ML122260">
    <property type="protein sequence ID" value="RPD62173.1"/>
    <property type="molecule type" value="Genomic_DNA"/>
</dbReference>
<feature type="region of interest" description="Disordered" evidence="1">
    <location>
        <begin position="1"/>
        <end position="93"/>
    </location>
</feature>